<dbReference type="InterPro" id="IPR005225">
    <property type="entry name" value="Small_GTP-bd"/>
</dbReference>
<dbReference type="EnsemblMetazoa" id="BGLB005051-RB">
    <property type="protein sequence ID" value="BGLB005051-PB"/>
    <property type="gene ID" value="BGLB005051"/>
</dbReference>
<name>A0A2C9JMZ3_BIOGL</name>
<feature type="region of interest" description="Disordered" evidence="5">
    <location>
        <begin position="198"/>
        <end position="244"/>
    </location>
</feature>
<dbReference type="SMART" id="SM00174">
    <property type="entry name" value="RHO"/>
    <property type="match status" value="1"/>
</dbReference>
<evidence type="ECO:0000256" key="1">
    <source>
        <dbReference type="ARBA" id="ARBA00008344"/>
    </source>
</evidence>
<dbReference type="SMART" id="SM00175">
    <property type="entry name" value="RAB"/>
    <property type="match status" value="1"/>
</dbReference>
<evidence type="ECO:0000256" key="3">
    <source>
        <dbReference type="ARBA" id="ARBA00022801"/>
    </source>
</evidence>
<dbReference type="InterPro" id="IPR051065">
    <property type="entry name" value="Ras-related_GTPase"/>
</dbReference>
<dbReference type="Pfam" id="PF00071">
    <property type="entry name" value="Ras"/>
    <property type="match status" value="1"/>
</dbReference>
<dbReference type="AlphaFoldDB" id="A0A2C9JMZ3"/>
<reference evidence="6" key="1">
    <citation type="submission" date="2020-05" db="UniProtKB">
        <authorList>
            <consortium name="EnsemblMetazoa"/>
        </authorList>
    </citation>
    <scope>IDENTIFICATION</scope>
    <source>
        <strain evidence="6">BB02</strain>
    </source>
</reference>
<evidence type="ECO:0000256" key="4">
    <source>
        <dbReference type="ARBA" id="ARBA00048098"/>
    </source>
</evidence>
<dbReference type="Gene3D" id="3.40.50.300">
    <property type="entry name" value="P-loop containing nucleotide triphosphate hydrolases"/>
    <property type="match status" value="1"/>
</dbReference>
<dbReference type="VEuPathDB" id="VectorBase:BGLAX_032042"/>
<dbReference type="NCBIfam" id="TIGR00231">
    <property type="entry name" value="small_GTP"/>
    <property type="match status" value="1"/>
</dbReference>
<dbReference type="InterPro" id="IPR027417">
    <property type="entry name" value="P-loop_NTPase"/>
</dbReference>
<sequence>MSGRRVFHRNGASPEFNIALVGALGVGKSALTVKYITRRFIMEYDPDLEGTYTKHEDWDGHDVIVHVMDTCDKEDSDHSRYLKWADAFLIVYSITNRQTFEVARVYMENISNYLKGQERDCPVALVGNKIDLERYRQVNKSEGSELATEYDSIFYEITAAEEFELVEKVFHRVIQEAHHDKYGHILQPLFIADDRTTTWSPQQAMSQQSSQQQTQHLHPSQRRPKSPKGAPEKKDEKGQQKKTLNKFFKIFN</sequence>
<proteinExistence type="inferred from homology"/>
<evidence type="ECO:0000313" key="6">
    <source>
        <dbReference type="EnsemblMetazoa" id="BGLB005051-PB"/>
    </source>
</evidence>
<dbReference type="GO" id="GO:0005525">
    <property type="term" value="F:GTP binding"/>
    <property type="evidence" value="ECO:0007669"/>
    <property type="project" value="InterPro"/>
</dbReference>
<dbReference type="OrthoDB" id="18798at2759"/>
<comment type="similarity">
    <text evidence="1">Belongs to the small GTPase superfamily. Ras family.</text>
</comment>
<evidence type="ECO:0000256" key="5">
    <source>
        <dbReference type="SAM" id="MobiDB-lite"/>
    </source>
</evidence>
<dbReference type="GO" id="GO:0003925">
    <property type="term" value="F:G protein activity"/>
    <property type="evidence" value="ECO:0007669"/>
    <property type="project" value="UniProtKB-EC"/>
</dbReference>
<dbReference type="Proteomes" id="UP000076420">
    <property type="component" value="Unassembled WGS sequence"/>
</dbReference>
<comment type="catalytic activity">
    <reaction evidence="4">
        <text>GTP + H2O = GDP + phosphate + H(+)</text>
        <dbReference type="Rhea" id="RHEA:19669"/>
        <dbReference type="ChEBI" id="CHEBI:15377"/>
        <dbReference type="ChEBI" id="CHEBI:15378"/>
        <dbReference type="ChEBI" id="CHEBI:37565"/>
        <dbReference type="ChEBI" id="CHEBI:43474"/>
        <dbReference type="ChEBI" id="CHEBI:58189"/>
        <dbReference type="EC" id="3.6.5.2"/>
    </reaction>
</comment>
<gene>
    <name evidence="6" type="primary">106060589</name>
</gene>
<evidence type="ECO:0000313" key="7">
    <source>
        <dbReference type="Proteomes" id="UP000076420"/>
    </source>
</evidence>
<feature type="compositionally biased region" description="Basic and acidic residues" evidence="5">
    <location>
        <begin position="230"/>
        <end position="239"/>
    </location>
</feature>
<dbReference type="PROSITE" id="PS51421">
    <property type="entry name" value="RAS"/>
    <property type="match status" value="1"/>
</dbReference>
<dbReference type="InterPro" id="IPR001806">
    <property type="entry name" value="Small_GTPase"/>
</dbReference>
<dbReference type="STRING" id="6526.A0A2C9JMZ3"/>
<dbReference type="VEuPathDB" id="VectorBase:BGLB005051"/>
<accession>A0A2C9JMZ3</accession>
<dbReference type="PROSITE" id="PS51419">
    <property type="entry name" value="RAB"/>
    <property type="match status" value="1"/>
</dbReference>
<dbReference type="PRINTS" id="PR00449">
    <property type="entry name" value="RASTRNSFRMNG"/>
</dbReference>
<protein>
    <recommendedName>
        <fullName evidence="2">small monomeric GTPase</fullName>
        <ecNumber evidence="2">3.6.5.2</ecNumber>
    </recommendedName>
</protein>
<dbReference type="PANTHER" id="PTHR45704">
    <property type="entry name" value="RAS-LIKE FAMILY MEMBER 11"/>
    <property type="match status" value="1"/>
</dbReference>
<organism evidence="6 7">
    <name type="scientific">Biomphalaria glabrata</name>
    <name type="common">Bloodfluke planorb</name>
    <name type="synonym">Freshwater snail</name>
    <dbReference type="NCBI Taxonomy" id="6526"/>
    <lineage>
        <taxon>Eukaryota</taxon>
        <taxon>Metazoa</taxon>
        <taxon>Spiralia</taxon>
        <taxon>Lophotrochozoa</taxon>
        <taxon>Mollusca</taxon>
        <taxon>Gastropoda</taxon>
        <taxon>Heterobranchia</taxon>
        <taxon>Euthyneura</taxon>
        <taxon>Panpulmonata</taxon>
        <taxon>Hygrophila</taxon>
        <taxon>Lymnaeoidea</taxon>
        <taxon>Planorbidae</taxon>
        <taxon>Biomphalaria</taxon>
    </lineage>
</organism>
<dbReference type="KEGG" id="bgt:106060589"/>
<dbReference type="SMART" id="SM00173">
    <property type="entry name" value="RAS"/>
    <property type="match status" value="1"/>
</dbReference>
<keyword evidence="3" id="KW-0378">Hydrolase</keyword>
<dbReference type="EC" id="3.6.5.2" evidence="2"/>
<evidence type="ECO:0000256" key="2">
    <source>
        <dbReference type="ARBA" id="ARBA00011984"/>
    </source>
</evidence>
<feature type="compositionally biased region" description="Low complexity" evidence="5">
    <location>
        <begin position="200"/>
        <end position="218"/>
    </location>
</feature>
<dbReference type="SUPFAM" id="SSF52540">
    <property type="entry name" value="P-loop containing nucleoside triphosphate hydrolases"/>
    <property type="match status" value="1"/>
</dbReference>